<evidence type="ECO:0000313" key="2">
    <source>
        <dbReference type="EMBL" id="MFD2066612.1"/>
    </source>
</evidence>
<keyword evidence="3" id="KW-1185">Reference proteome</keyword>
<dbReference type="EMBL" id="JBHUHV010000022">
    <property type="protein sequence ID" value="MFD2066612.1"/>
    <property type="molecule type" value="Genomic_DNA"/>
</dbReference>
<protein>
    <recommendedName>
        <fullName evidence="4">Outer membrane lipoprotein-sorting protein</fullName>
    </recommendedName>
</protein>
<feature type="signal peptide" evidence="1">
    <location>
        <begin position="1"/>
        <end position="22"/>
    </location>
</feature>
<evidence type="ECO:0008006" key="4">
    <source>
        <dbReference type="Google" id="ProtNLM"/>
    </source>
</evidence>
<evidence type="ECO:0000256" key="1">
    <source>
        <dbReference type="SAM" id="SignalP"/>
    </source>
</evidence>
<dbReference type="RefSeq" id="WP_229960428.1">
    <property type="nucleotide sequence ID" value="NZ_JAJJWI010000008.1"/>
</dbReference>
<dbReference type="Proteomes" id="UP001597369">
    <property type="component" value="Unassembled WGS sequence"/>
</dbReference>
<proteinExistence type="predicted"/>
<gene>
    <name evidence="2" type="ORF">ACFSKU_06925</name>
</gene>
<keyword evidence="1" id="KW-0732">Signal</keyword>
<name>A0ABW4WXK4_9BACT</name>
<accession>A0ABW4WXK4</accession>
<sequence length="245" mass="28669">MRHKIHMLLLLLIISWGFNAYAIAVQSDSTTAIAQQVVQNMGGSKEWNNTRFIAWSYNNQYQVWDKREHRYRLEERNMVAVIDLVTKGGKTYKDGQEVQDPEEALRLKELAYRSWVNNSLWLVLPFKLQEEGVRLKYLGQDKTMDNSDAFVLEMTSDSVNLTPDCKYMVWIDKELGLVTQWAFFKHYTDTSPVFTRRWTNYRNYGSIKLASDRSNPQSDFEVFHIAVPTYIPDAVFDSPTPIDKF</sequence>
<comment type="caution">
    <text evidence="2">The sequence shown here is derived from an EMBL/GenBank/DDBJ whole genome shotgun (WGS) entry which is preliminary data.</text>
</comment>
<organism evidence="2 3">
    <name type="scientific">Pontibacter silvestris</name>
    <dbReference type="NCBI Taxonomy" id="2305183"/>
    <lineage>
        <taxon>Bacteria</taxon>
        <taxon>Pseudomonadati</taxon>
        <taxon>Bacteroidota</taxon>
        <taxon>Cytophagia</taxon>
        <taxon>Cytophagales</taxon>
        <taxon>Hymenobacteraceae</taxon>
        <taxon>Pontibacter</taxon>
    </lineage>
</organism>
<feature type="chain" id="PRO_5046204645" description="Outer membrane lipoprotein-sorting protein" evidence="1">
    <location>
        <begin position="23"/>
        <end position="245"/>
    </location>
</feature>
<evidence type="ECO:0000313" key="3">
    <source>
        <dbReference type="Proteomes" id="UP001597369"/>
    </source>
</evidence>
<reference evidence="3" key="1">
    <citation type="journal article" date="2019" name="Int. J. Syst. Evol. Microbiol.">
        <title>The Global Catalogue of Microorganisms (GCM) 10K type strain sequencing project: providing services to taxonomists for standard genome sequencing and annotation.</title>
        <authorList>
            <consortium name="The Broad Institute Genomics Platform"/>
            <consortium name="The Broad Institute Genome Sequencing Center for Infectious Disease"/>
            <person name="Wu L."/>
            <person name="Ma J."/>
        </authorList>
    </citation>
    <scope>NUCLEOTIDE SEQUENCE [LARGE SCALE GENOMIC DNA]</scope>
    <source>
        <strain evidence="3">JCM 16545</strain>
    </source>
</reference>